<protein>
    <submittedName>
        <fullName evidence="2">Rifin</fullName>
    </submittedName>
</protein>
<dbReference type="Pfam" id="PF02009">
    <property type="entry name" value="RIFIN"/>
    <property type="match status" value="1"/>
</dbReference>
<feature type="transmembrane region" description="Helical" evidence="1">
    <location>
        <begin position="267"/>
        <end position="289"/>
    </location>
</feature>
<organism evidence="2 3">
    <name type="scientific">Plasmodium reichenowi</name>
    <dbReference type="NCBI Taxonomy" id="5854"/>
    <lineage>
        <taxon>Eukaryota</taxon>
        <taxon>Sar</taxon>
        <taxon>Alveolata</taxon>
        <taxon>Apicomplexa</taxon>
        <taxon>Aconoidasida</taxon>
        <taxon>Haemosporida</taxon>
        <taxon>Plasmodiidae</taxon>
        <taxon>Plasmodium</taxon>
        <taxon>Plasmodium (Laverania)</taxon>
    </lineage>
</organism>
<feature type="non-terminal residue" evidence="2">
    <location>
        <position position="1"/>
    </location>
</feature>
<keyword evidence="1" id="KW-1133">Transmembrane helix</keyword>
<name>A0A060RLU3_PLARE</name>
<dbReference type="EMBL" id="HG810414">
    <property type="protein sequence ID" value="CDO61533.1"/>
    <property type="molecule type" value="Genomic_DNA"/>
</dbReference>
<evidence type="ECO:0000256" key="1">
    <source>
        <dbReference type="SAM" id="Phobius"/>
    </source>
</evidence>
<proteinExistence type="predicted"/>
<keyword evidence="1" id="KW-0472">Membrane</keyword>
<evidence type="ECO:0000313" key="2">
    <source>
        <dbReference type="EMBL" id="CDO61533.1"/>
    </source>
</evidence>
<dbReference type="VEuPathDB" id="PlasmoDB:PRCDC_0017200"/>
<keyword evidence="1" id="KW-0812">Transmembrane</keyword>
<reference evidence="2" key="2">
    <citation type="submission" date="2014-05" db="EMBL/GenBank/DDBJ databases">
        <title>The genome sequences of chimpanzee malaria parasites reveal the path to human adaptation.</title>
        <authorList>
            <person name="Otto T.D."/>
            <person name="Rayner J.C."/>
            <person name="Boehme U."/>
            <person name="Pain A."/>
            <person name="Spottiswoode N."/>
            <person name="Sanders M."/>
            <person name="Quail M."/>
            <person name="Ollomo B."/>
            <person name="Renaud F."/>
            <person name="Thomas A.W."/>
            <person name="Prugnolle F."/>
            <person name="Conway D.J."/>
            <person name="Newbold C."/>
            <person name="Berriman M."/>
        </authorList>
    </citation>
    <scope>NUCLEOTIDE SEQUENCE [LARGE SCALE GENOMIC DNA]</scope>
    <source>
        <strain evidence="2">CDC</strain>
    </source>
</reference>
<evidence type="ECO:0000313" key="3">
    <source>
        <dbReference type="Proteomes" id="UP000027581"/>
    </source>
</evidence>
<dbReference type="Proteomes" id="UP000027581">
    <property type="component" value="Unassembled WGS sequence"/>
</dbReference>
<accession>A0A060RLU3</accession>
<dbReference type="InterPro" id="IPR006373">
    <property type="entry name" value="VSA_Rifin"/>
</dbReference>
<dbReference type="AlphaFoldDB" id="A0A060RLU3"/>
<gene>
    <name evidence="2" type="primary">RIF</name>
    <name evidence="2" type="ORF">PRCDC_0017200</name>
</gene>
<dbReference type="VEuPathDB" id="PlasmoDB:PRG01_0800600"/>
<dbReference type="NCBIfam" id="TIGR01477">
    <property type="entry name" value="RIFIN"/>
    <property type="match status" value="1"/>
</dbReference>
<reference evidence="2" key="1">
    <citation type="submission" date="2014-01" db="EMBL/GenBank/DDBJ databases">
        <authorList>
            <person name="Aslett M."/>
        </authorList>
    </citation>
    <scope>NUCLEOTIDE SEQUENCE</scope>
    <source>
        <strain evidence="2">CDC</strain>
    </source>
</reference>
<keyword evidence="3" id="KW-1185">Reference proteome</keyword>
<dbReference type="SUPFAM" id="SSF47473">
    <property type="entry name" value="EF-hand"/>
    <property type="match status" value="1"/>
</dbReference>
<dbReference type="InterPro" id="IPR011992">
    <property type="entry name" value="EF-hand-dom_pair"/>
</dbReference>
<sequence length="309" mass="34777">LNTHKKPSITSRHTKTNRSLCELYAPVNYDNDPKMKKVMENFNKQTQQRFHEYEDRMKEKRMQCKEQCDKESQKIILKDKLEKQMEQQLTTLETKITTEDIPTCVCEKSLADKTEKFCLNCGKTMGGVAPGWGLVSGLVYAGWTNYVTQIAMQKGIEEGVKAGFEGLRGLPGLSRLIKDSQIQSYINPTNYAKETTYASFVEKVNTTECVGADASTKAFCDFVSTSKDQILAKRVAKIAEDAVDMAKINEAGVLSDSAPATNALTTAITASVVAIVVIVLIMVIIYLILRYRRKKKMKKKLQYIKLLEE</sequence>